<evidence type="ECO:0000256" key="4">
    <source>
        <dbReference type="PROSITE-ProRule" id="PRU10007"/>
    </source>
</evidence>
<keyword evidence="8" id="KW-1185">Reference proteome</keyword>
<dbReference type="EMBL" id="KQ965832">
    <property type="protein sequence ID" value="KXS10211.1"/>
    <property type="molecule type" value="Genomic_DNA"/>
</dbReference>
<dbReference type="FunFam" id="3.40.605.10:FF:000007">
    <property type="entry name" value="NAD/NADP-dependent betaine aldehyde dehydrogenase"/>
    <property type="match status" value="1"/>
</dbReference>
<name>A0A139A0C5_GONPJ</name>
<dbReference type="Pfam" id="PF00171">
    <property type="entry name" value="Aldedh"/>
    <property type="match status" value="1"/>
</dbReference>
<dbReference type="Proteomes" id="UP000070544">
    <property type="component" value="Unassembled WGS sequence"/>
</dbReference>
<sequence length="442" mass="47666">MSRILNFIDGELRPPVDGKYLDNVEPATGTVYSHCPDSSSADVELAVAAAAAAFPSWSTTPRTVRASFLTRIADSIESRKPVSLATAVDIPRAVANFRSFAGRLAYDEDTVSRIDGVARTYTHHQPVGVAGLISPWNLPLYLLTWKIAPAIAYGCTYVCKPSEVTPMTAFLLADVLIKVGLPKGVVNIVFGTGPGAGEPLVLHPSVPLISFTGSTTIGTRISALTLPFPKTLSLELGGKNATIVFADADLPRAADGAVRAAFANQGEVCLCGRRVLVQREVYDAFLALFLTHTRALTVGDPRHPSTTTGALVSPAHYDKVVSYLAVAAQEGGKGEEEGQGERKRKERSLEGGFWVEPKVVTGLGEEARCNQEEIFGPDAEEDALRIANGTKYCLSASVWSANLRRPHRVAEGIRGGYVWVNCWMVRDLTVPFWRDKSESGRR</sequence>
<dbReference type="PROSITE" id="PS00687">
    <property type="entry name" value="ALDEHYDE_DEHYDR_GLU"/>
    <property type="match status" value="1"/>
</dbReference>
<evidence type="ECO:0000256" key="1">
    <source>
        <dbReference type="ARBA" id="ARBA00009986"/>
    </source>
</evidence>
<dbReference type="SUPFAM" id="SSF53720">
    <property type="entry name" value="ALDH-like"/>
    <property type="match status" value="1"/>
</dbReference>
<dbReference type="STRING" id="1344416.A0A139A0C5"/>
<dbReference type="OMA" id="IYVHRRI"/>
<feature type="domain" description="Aldehyde dehydrogenase" evidence="6">
    <location>
        <begin position="19"/>
        <end position="432"/>
    </location>
</feature>
<keyword evidence="3" id="KW-0520">NAD</keyword>
<dbReference type="InterPro" id="IPR029510">
    <property type="entry name" value="Ald_DH_CS_GLU"/>
</dbReference>
<proteinExistence type="inferred from homology"/>
<protein>
    <submittedName>
        <fullName evidence="7">Aldehyde dehydrogenase</fullName>
    </submittedName>
</protein>
<organism evidence="7 8">
    <name type="scientific">Gonapodya prolifera (strain JEL478)</name>
    <name type="common">Monoblepharis prolifera</name>
    <dbReference type="NCBI Taxonomy" id="1344416"/>
    <lineage>
        <taxon>Eukaryota</taxon>
        <taxon>Fungi</taxon>
        <taxon>Fungi incertae sedis</taxon>
        <taxon>Chytridiomycota</taxon>
        <taxon>Chytridiomycota incertae sedis</taxon>
        <taxon>Monoblepharidomycetes</taxon>
        <taxon>Monoblepharidales</taxon>
        <taxon>Gonapodyaceae</taxon>
        <taxon>Gonapodya</taxon>
    </lineage>
</organism>
<dbReference type="InterPro" id="IPR016161">
    <property type="entry name" value="Ald_DH/histidinol_DH"/>
</dbReference>
<evidence type="ECO:0000256" key="5">
    <source>
        <dbReference type="RuleBase" id="RU003345"/>
    </source>
</evidence>
<evidence type="ECO:0000313" key="7">
    <source>
        <dbReference type="EMBL" id="KXS10211.1"/>
    </source>
</evidence>
<reference evidence="7 8" key="1">
    <citation type="journal article" date="2015" name="Genome Biol. Evol.">
        <title>Phylogenomic analyses indicate that early fungi evolved digesting cell walls of algal ancestors of land plants.</title>
        <authorList>
            <person name="Chang Y."/>
            <person name="Wang S."/>
            <person name="Sekimoto S."/>
            <person name="Aerts A.L."/>
            <person name="Choi C."/>
            <person name="Clum A."/>
            <person name="LaButti K.M."/>
            <person name="Lindquist E.A."/>
            <person name="Yee Ngan C."/>
            <person name="Ohm R.A."/>
            <person name="Salamov A.A."/>
            <person name="Grigoriev I.V."/>
            <person name="Spatafora J.W."/>
            <person name="Berbee M.L."/>
        </authorList>
    </citation>
    <scope>NUCLEOTIDE SEQUENCE [LARGE SCALE GENOMIC DNA]</scope>
    <source>
        <strain evidence="7 8">JEL478</strain>
    </source>
</reference>
<dbReference type="InterPro" id="IPR016162">
    <property type="entry name" value="Ald_DH_N"/>
</dbReference>
<dbReference type="GO" id="GO:0016620">
    <property type="term" value="F:oxidoreductase activity, acting on the aldehyde or oxo group of donors, NAD or NADP as acceptor"/>
    <property type="evidence" value="ECO:0007669"/>
    <property type="project" value="InterPro"/>
</dbReference>
<dbReference type="PROSITE" id="PS00070">
    <property type="entry name" value="ALDEHYDE_DEHYDR_CYS"/>
    <property type="match status" value="1"/>
</dbReference>
<accession>A0A139A0C5</accession>
<dbReference type="InterPro" id="IPR015590">
    <property type="entry name" value="Aldehyde_DH_dom"/>
</dbReference>
<keyword evidence="2 5" id="KW-0560">Oxidoreductase</keyword>
<evidence type="ECO:0000313" key="8">
    <source>
        <dbReference type="Proteomes" id="UP000070544"/>
    </source>
</evidence>
<dbReference type="PANTHER" id="PTHR43720:SF2">
    <property type="entry name" value="2-AMINOMUCONIC SEMIALDEHYDE DEHYDROGENASE"/>
    <property type="match status" value="1"/>
</dbReference>
<evidence type="ECO:0000259" key="6">
    <source>
        <dbReference type="Pfam" id="PF00171"/>
    </source>
</evidence>
<dbReference type="OrthoDB" id="310895at2759"/>
<dbReference type="PANTHER" id="PTHR43720">
    <property type="entry name" value="2-AMINOMUCONIC SEMIALDEHYDE DEHYDROGENASE"/>
    <property type="match status" value="1"/>
</dbReference>
<dbReference type="InterPro" id="IPR016163">
    <property type="entry name" value="Ald_DH_C"/>
</dbReference>
<evidence type="ECO:0000256" key="3">
    <source>
        <dbReference type="ARBA" id="ARBA00023027"/>
    </source>
</evidence>
<dbReference type="Gene3D" id="3.40.309.10">
    <property type="entry name" value="Aldehyde Dehydrogenase, Chain A, domain 2"/>
    <property type="match status" value="1"/>
</dbReference>
<comment type="similarity">
    <text evidence="1 5">Belongs to the aldehyde dehydrogenase family.</text>
</comment>
<evidence type="ECO:0000256" key="2">
    <source>
        <dbReference type="ARBA" id="ARBA00023002"/>
    </source>
</evidence>
<dbReference type="Gene3D" id="3.40.605.10">
    <property type="entry name" value="Aldehyde Dehydrogenase, Chain A, domain 1"/>
    <property type="match status" value="1"/>
</dbReference>
<feature type="active site" evidence="4">
    <location>
        <position position="235"/>
    </location>
</feature>
<gene>
    <name evidence="7" type="ORF">M427DRAFT_62631</name>
</gene>
<dbReference type="AlphaFoldDB" id="A0A139A0C5"/>
<dbReference type="InterPro" id="IPR016160">
    <property type="entry name" value="Ald_DH_CS_CYS"/>
</dbReference>